<evidence type="ECO:0000313" key="2">
    <source>
        <dbReference type="Proteomes" id="UP001605036"/>
    </source>
</evidence>
<dbReference type="AlphaFoldDB" id="A0ABD1YBY3"/>
<reference evidence="1 2" key="1">
    <citation type="submission" date="2024-09" db="EMBL/GenBank/DDBJ databases">
        <title>Chromosome-scale assembly of Riccia fluitans.</title>
        <authorList>
            <person name="Paukszto L."/>
            <person name="Sawicki J."/>
            <person name="Karawczyk K."/>
            <person name="Piernik-Szablinska J."/>
            <person name="Szczecinska M."/>
            <person name="Mazdziarz M."/>
        </authorList>
    </citation>
    <scope>NUCLEOTIDE SEQUENCE [LARGE SCALE GENOMIC DNA]</scope>
    <source>
        <strain evidence="1">Rf_01</strain>
        <tissue evidence="1">Aerial parts of the thallus</tissue>
    </source>
</reference>
<dbReference type="EMBL" id="JBHFFA010000005">
    <property type="protein sequence ID" value="KAL2624291.1"/>
    <property type="molecule type" value="Genomic_DNA"/>
</dbReference>
<protein>
    <submittedName>
        <fullName evidence="1">Uncharacterized protein</fullName>
    </submittedName>
</protein>
<comment type="caution">
    <text evidence="1">The sequence shown here is derived from an EMBL/GenBank/DDBJ whole genome shotgun (WGS) entry which is preliminary data.</text>
</comment>
<organism evidence="1 2">
    <name type="scientific">Riccia fluitans</name>
    <dbReference type="NCBI Taxonomy" id="41844"/>
    <lineage>
        <taxon>Eukaryota</taxon>
        <taxon>Viridiplantae</taxon>
        <taxon>Streptophyta</taxon>
        <taxon>Embryophyta</taxon>
        <taxon>Marchantiophyta</taxon>
        <taxon>Marchantiopsida</taxon>
        <taxon>Marchantiidae</taxon>
        <taxon>Marchantiales</taxon>
        <taxon>Ricciaceae</taxon>
        <taxon>Riccia</taxon>
    </lineage>
</organism>
<proteinExistence type="predicted"/>
<evidence type="ECO:0000313" key="1">
    <source>
        <dbReference type="EMBL" id="KAL2624291.1"/>
    </source>
</evidence>
<sequence>MEALCAPRSDAEWLCKLVHRSTRGAGWRGHPRRDKSQPSWPAYAVGEAEDAFFWWKRAPPPEGGPLWGRLCARDIGAVGFLSDPS</sequence>
<gene>
    <name evidence="1" type="ORF">R1flu_008536</name>
</gene>
<accession>A0ABD1YBY3</accession>
<dbReference type="Proteomes" id="UP001605036">
    <property type="component" value="Unassembled WGS sequence"/>
</dbReference>
<name>A0ABD1YBY3_9MARC</name>
<keyword evidence="2" id="KW-1185">Reference proteome</keyword>